<proteinExistence type="inferred from homology"/>
<dbReference type="SUPFAM" id="SSF103473">
    <property type="entry name" value="MFS general substrate transporter"/>
    <property type="match status" value="1"/>
</dbReference>
<keyword evidence="12" id="KW-1185">Reference proteome</keyword>
<reference evidence="11 12" key="1">
    <citation type="submission" date="2012-05" db="EMBL/GenBank/DDBJ databases">
        <authorList>
            <person name="Weinstock G."/>
            <person name="Sodergren E."/>
            <person name="Lobos E.A."/>
            <person name="Fulton L."/>
            <person name="Fulton R."/>
            <person name="Courtney L."/>
            <person name="Fronick C."/>
            <person name="O'Laughlin M."/>
            <person name="Godfrey J."/>
            <person name="Wilson R.M."/>
            <person name="Miner T."/>
            <person name="Farmer C."/>
            <person name="Delehaunty K."/>
            <person name="Cordes M."/>
            <person name="Minx P."/>
            <person name="Tomlinson C."/>
            <person name="Chen J."/>
            <person name="Wollam A."/>
            <person name="Pepin K.H."/>
            <person name="Bhonagiri V."/>
            <person name="Zhang X."/>
            <person name="Suruliraj S."/>
            <person name="Warren W."/>
            <person name="Mitreva M."/>
            <person name="Mardis E.R."/>
            <person name="Wilson R.K."/>
        </authorList>
    </citation>
    <scope>NUCLEOTIDE SEQUENCE [LARGE SCALE GENOMIC DNA]</scope>
    <source>
        <strain evidence="11 12">F0235</strain>
    </source>
</reference>
<dbReference type="PANTHER" id="PTHR42718">
    <property type="entry name" value="MAJOR FACILITATOR SUPERFAMILY MULTIDRUG TRANSPORTER MFSC"/>
    <property type="match status" value="1"/>
</dbReference>
<feature type="transmembrane region" description="Helical" evidence="9">
    <location>
        <begin position="94"/>
        <end position="114"/>
    </location>
</feature>
<dbReference type="EMBL" id="AMEM01000041">
    <property type="protein sequence ID" value="EKX87808.1"/>
    <property type="molecule type" value="Genomic_DNA"/>
</dbReference>
<evidence type="ECO:0000256" key="2">
    <source>
        <dbReference type="ARBA" id="ARBA00008537"/>
    </source>
</evidence>
<feature type="transmembrane region" description="Helical" evidence="9">
    <location>
        <begin position="376"/>
        <end position="399"/>
    </location>
</feature>
<evidence type="ECO:0000256" key="1">
    <source>
        <dbReference type="ARBA" id="ARBA00004651"/>
    </source>
</evidence>
<dbReference type="GO" id="GO:0022857">
    <property type="term" value="F:transmembrane transporter activity"/>
    <property type="evidence" value="ECO:0007669"/>
    <property type="project" value="InterPro"/>
</dbReference>
<comment type="similarity">
    <text evidence="2">Belongs to the major facilitator superfamily. EmrB family.</text>
</comment>
<dbReference type="AlphaFoldDB" id="L1M9B6"/>
<feature type="transmembrane region" description="Helical" evidence="9">
    <location>
        <begin position="246"/>
        <end position="266"/>
    </location>
</feature>
<feature type="region of interest" description="Disordered" evidence="8">
    <location>
        <begin position="1"/>
        <end position="21"/>
    </location>
</feature>
<dbReference type="InterPro" id="IPR004638">
    <property type="entry name" value="EmrB-like"/>
</dbReference>
<evidence type="ECO:0000313" key="12">
    <source>
        <dbReference type="Proteomes" id="UP000010445"/>
    </source>
</evidence>
<dbReference type="Gene3D" id="1.20.1250.20">
    <property type="entry name" value="MFS general substrate transporter like domains"/>
    <property type="match status" value="1"/>
</dbReference>
<dbReference type="NCBIfam" id="TIGR00711">
    <property type="entry name" value="efflux_EmrB"/>
    <property type="match status" value="1"/>
</dbReference>
<feature type="transmembrane region" description="Helical" evidence="9">
    <location>
        <begin position="420"/>
        <end position="439"/>
    </location>
</feature>
<feature type="transmembrane region" description="Helical" evidence="9">
    <location>
        <begin position="120"/>
        <end position="140"/>
    </location>
</feature>
<feature type="transmembrane region" description="Helical" evidence="9">
    <location>
        <begin position="212"/>
        <end position="234"/>
    </location>
</feature>
<keyword evidence="3" id="KW-0813">Transport</keyword>
<dbReference type="PATRIC" id="fig|1035195.3.peg.2311"/>
<accession>L1M9B6</accession>
<evidence type="ECO:0000256" key="3">
    <source>
        <dbReference type="ARBA" id="ARBA00022448"/>
    </source>
</evidence>
<feature type="transmembrane region" description="Helical" evidence="9">
    <location>
        <begin position="66"/>
        <end position="87"/>
    </location>
</feature>
<evidence type="ECO:0000256" key="7">
    <source>
        <dbReference type="ARBA" id="ARBA00023136"/>
    </source>
</evidence>
<comment type="subcellular location">
    <subcellularLocation>
        <location evidence="1">Cell membrane</location>
        <topology evidence="1">Multi-pass membrane protein</topology>
    </subcellularLocation>
</comment>
<gene>
    <name evidence="11" type="ORF">HMPREF9997_02585</name>
</gene>
<dbReference type="RefSeq" id="WP_006062389.1">
    <property type="nucleotide sequence ID" value="NZ_KB290824.1"/>
</dbReference>
<dbReference type="Pfam" id="PF07690">
    <property type="entry name" value="MFS_1"/>
    <property type="match status" value="1"/>
</dbReference>
<feature type="transmembrane region" description="Helical" evidence="9">
    <location>
        <begin position="351"/>
        <end position="370"/>
    </location>
</feature>
<evidence type="ECO:0000256" key="4">
    <source>
        <dbReference type="ARBA" id="ARBA00022475"/>
    </source>
</evidence>
<dbReference type="STRING" id="1035195.HMPREF9997_02585"/>
<organism evidence="11 12">
    <name type="scientific">Corynebacterium durum F0235</name>
    <dbReference type="NCBI Taxonomy" id="1035195"/>
    <lineage>
        <taxon>Bacteria</taxon>
        <taxon>Bacillati</taxon>
        <taxon>Actinomycetota</taxon>
        <taxon>Actinomycetes</taxon>
        <taxon>Mycobacteriales</taxon>
        <taxon>Corynebacteriaceae</taxon>
        <taxon>Corynebacterium</taxon>
    </lineage>
</organism>
<evidence type="ECO:0000256" key="8">
    <source>
        <dbReference type="SAM" id="MobiDB-lite"/>
    </source>
</evidence>
<evidence type="ECO:0000313" key="11">
    <source>
        <dbReference type="EMBL" id="EKX87808.1"/>
    </source>
</evidence>
<dbReference type="PRINTS" id="PR01036">
    <property type="entry name" value="TCRTETB"/>
</dbReference>
<keyword evidence="5 9" id="KW-0812">Transmembrane</keyword>
<feature type="transmembrane region" description="Helical" evidence="9">
    <location>
        <begin position="152"/>
        <end position="175"/>
    </location>
</feature>
<dbReference type="InterPro" id="IPR020846">
    <property type="entry name" value="MFS_dom"/>
</dbReference>
<feature type="transmembrane region" description="Helical" evidence="9">
    <location>
        <begin position="323"/>
        <end position="344"/>
    </location>
</feature>
<name>L1M9B6_9CORY</name>
<protein>
    <submittedName>
        <fullName evidence="11">Drug resistance MFS transporter, drug:H+ antiporter-2 family</fullName>
    </submittedName>
</protein>
<dbReference type="Proteomes" id="UP000010445">
    <property type="component" value="Unassembled WGS sequence"/>
</dbReference>
<dbReference type="eggNOG" id="COG2814">
    <property type="taxonomic scope" value="Bacteria"/>
</dbReference>
<dbReference type="PROSITE" id="PS50850">
    <property type="entry name" value="MFS"/>
    <property type="match status" value="1"/>
</dbReference>
<evidence type="ECO:0000256" key="9">
    <source>
        <dbReference type="SAM" id="Phobius"/>
    </source>
</evidence>
<dbReference type="PANTHER" id="PTHR42718:SF9">
    <property type="entry name" value="MAJOR FACILITATOR SUPERFAMILY MULTIDRUG TRANSPORTER MFSC"/>
    <property type="match status" value="1"/>
</dbReference>
<evidence type="ECO:0000256" key="6">
    <source>
        <dbReference type="ARBA" id="ARBA00022989"/>
    </source>
</evidence>
<dbReference type="Gene3D" id="1.20.1720.10">
    <property type="entry name" value="Multidrug resistance protein D"/>
    <property type="match status" value="1"/>
</dbReference>
<keyword evidence="4" id="KW-1003">Cell membrane</keyword>
<feature type="transmembrane region" description="Helical" evidence="9">
    <location>
        <begin position="286"/>
        <end position="311"/>
    </location>
</feature>
<dbReference type="OrthoDB" id="9812221at2"/>
<dbReference type="InterPro" id="IPR011701">
    <property type="entry name" value="MFS"/>
</dbReference>
<dbReference type="GO" id="GO:0005886">
    <property type="term" value="C:plasma membrane"/>
    <property type="evidence" value="ECO:0007669"/>
    <property type="project" value="UniProtKB-SubCell"/>
</dbReference>
<feature type="transmembrane region" description="Helical" evidence="9">
    <location>
        <begin position="28"/>
        <end position="54"/>
    </location>
</feature>
<evidence type="ECO:0000259" key="10">
    <source>
        <dbReference type="PROSITE" id="PS50850"/>
    </source>
</evidence>
<dbReference type="InterPro" id="IPR036259">
    <property type="entry name" value="MFS_trans_sf"/>
</dbReference>
<feature type="transmembrane region" description="Helical" evidence="9">
    <location>
        <begin position="459"/>
        <end position="480"/>
    </location>
</feature>
<sequence>MSDLPQSPGDALEPDHSRPTNTARQNSLVLWILVISTMVMILNETVLSVALPIISQDFGVEATMVQWLTTGFLLVMAVVFPMTGYLLQRFSTRTMFVAALALFAIGTAAAGMAWTFPILLVARLVQAIGTAVIIPLLMTVTMTTVPPERRGATMGLIGVVISVAPALGPTVSGVILSALSWHWLFWTVLPLVVLCLVIGIKFMRNVSEQHALPLDIISVPLSALGFGGLVYGLSEIGTVINGSTKMPLVVLAVGAVFLVLFVLRQLTLGKRDAALLNLQPFSFRPFCVAVIAIGSSMGVLLGTVVVLPFFLQDSLGASALQTGLLVLPGGLLEGLASPVVGRIYDRRGARVLVIPGAIGITVSELGLSMLSENSSIFAVLVLHMLLCLSLACVMTPLMTDGLAAVPKNLYSHGSAILNTLEQLGGAAGTAILVAAMTVASKYALDSGDAPTTAMASGASTAFIVGTLVGVATLVTVLFAAGKTAKTAEPASDG</sequence>
<feature type="transmembrane region" description="Helical" evidence="9">
    <location>
        <begin position="181"/>
        <end position="200"/>
    </location>
</feature>
<evidence type="ECO:0000256" key="5">
    <source>
        <dbReference type="ARBA" id="ARBA00022692"/>
    </source>
</evidence>
<comment type="caution">
    <text evidence="11">The sequence shown here is derived from an EMBL/GenBank/DDBJ whole genome shotgun (WGS) entry which is preliminary data.</text>
</comment>
<feature type="domain" description="Major facilitator superfamily (MFS) profile" evidence="10">
    <location>
        <begin position="29"/>
        <end position="484"/>
    </location>
</feature>
<dbReference type="HOGENOM" id="CLU_000960_28_0_11"/>
<keyword evidence="6 9" id="KW-1133">Transmembrane helix</keyword>
<keyword evidence="7 9" id="KW-0472">Membrane</keyword>